<dbReference type="PANTHER" id="PTHR32182">
    <property type="entry name" value="DNA REPLICATION AND REPAIR PROTEIN RECF"/>
    <property type="match status" value="1"/>
</dbReference>
<dbReference type="Pfam" id="PF13555">
    <property type="entry name" value="AAA_29"/>
    <property type="match status" value="1"/>
</dbReference>
<keyword evidence="3" id="KW-0742">SOS response</keyword>
<dbReference type="Gene3D" id="1.10.287.1490">
    <property type="match status" value="1"/>
</dbReference>
<dbReference type="PANTHER" id="PTHR32182:SF0">
    <property type="entry name" value="DNA REPLICATION AND REPAIR PROTEIN RECF"/>
    <property type="match status" value="1"/>
</dbReference>
<evidence type="ECO:0000256" key="3">
    <source>
        <dbReference type="ARBA" id="ARBA00023236"/>
    </source>
</evidence>
<dbReference type="EMBL" id="JBITLV010000003">
    <property type="protein sequence ID" value="MFI7587601.1"/>
    <property type="molecule type" value="Genomic_DNA"/>
</dbReference>
<comment type="caution">
    <text evidence="5">The sequence shown here is derived from an EMBL/GenBank/DDBJ whole genome shotgun (WGS) entry which is preliminary data.</text>
</comment>
<feature type="coiled-coil region" evidence="4">
    <location>
        <begin position="665"/>
        <end position="774"/>
    </location>
</feature>
<keyword evidence="6" id="KW-1185">Reference proteome</keyword>
<keyword evidence="4" id="KW-0175">Coiled coil</keyword>
<gene>
    <name evidence="5" type="ORF">ACIB24_11055</name>
</gene>
<keyword evidence="2" id="KW-0234">DNA repair</keyword>
<dbReference type="Gene3D" id="3.40.1140.10">
    <property type="match status" value="1"/>
</dbReference>
<dbReference type="InterPro" id="IPR027417">
    <property type="entry name" value="P-loop_NTPase"/>
</dbReference>
<name>A0ABW8APP6_9ACTN</name>
<keyword evidence="5" id="KW-0547">Nucleotide-binding</keyword>
<evidence type="ECO:0000256" key="4">
    <source>
        <dbReference type="SAM" id="Coils"/>
    </source>
</evidence>
<keyword evidence="5" id="KW-0067">ATP-binding</keyword>
<dbReference type="RefSeq" id="WP_398279594.1">
    <property type="nucleotide sequence ID" value="NZ_JBITLV010000003.1"/>
</dbReference>
<evidence type="ECO:0000313" key="5">
    <source>
        <dbReference type="EMBL" id="MFI7587601.1"/>
    </source>
</evidence>
<evidence type="ECO:0000256" key="2">
    <source>
        <dbReference type="ARBA" id="ARBA00023204"/>
    </source>
</evidence>
<keyword evidence="1" id="KW-0227">DNA damage</keyword>
<organism evidence="5 6">
    <name type="scientific">Spongisporangium articulatum</name>
    <dbReference type="NCBI Taxonomy" id="3362603"/>
    <lineage>
        <taxon>Bacteria</taxon>
        <taxon>Bacillati</taxon>
        <taxon>Actinomycetota</taxon>
        <taxon>Actinomycetes</taxon>
        <taxon>Kineosporiales</taxon>
        <taxon>Kineosporiaceae</taxon>
        <taxon>Spongisporangium</taxon>
    </lineage>
</organism>
<dbReference type="SUPFAM" id="SSF52540">
    <property type="entry name" value="P-loop containing nucleoside triphosphate hydrolases"/>
    <property type="match status" value="1"/>
</dbReference>
<reference evidence="5 6" key="1">
    <citation type="submission" date="2024-10" db="EMBL/GenBank/DDBJ databases">
        <title>The Natural Products Discovery Center: Release of the First 8490 Sequenced Strains for Exploring Actinobacteria Biosynthetic Diversity.</title>
        <authorList>
            <person name="Kalkreuter E."/>
            <person name="Kautsar S.A."/>
            <person name="Yang D."/>
            <person name="Bader C.D."/>
            <person name="Teijaro C.N."/>
            <person name="Fluegel L."/>
            <person name="Davis C.M."/>
            <person name="Simpson J.R."/>
            <person name="Lauterbach L."/>
            <person name="Steele A.D."/>
            <person name="Gui C."/>
            <person name="Meng S."/>
            <person name="Li G."/>
            <person name="Viehrig K."/>
            <person name="Ye F."/>
            <person name="Su P."/>
            <person name="Kiefer A.F."/>
            <person name="Nichols A."/>
            <person name="Cepeda A.J."/>
            <person name="Yan W."/>
            <person name="Fan B."/>
            <person name="Jiang Y."/>
            <person name="Adhikari A."/>
            <person name="Zheng C.-J."/>
            <person name="Schuster L."/>
            <person name="Cowan T.M."/>
            <person name="Smanski M.J."/>
            <person name="Chevrette M.G."/>
            <person name="De Carvalho L.P.S."/>
            <person name="Shen B."/>
        </authorList>
    </citation>
    <scope>NUCLEOTIDE SEQUENCE [LARGE SCALE GENOMIC DNA]</scope>
    <source>
        <strain evidence="5 6">NPDC049639</strain>
    </source>
</reference>
<sequence>MSQVDEAAELTLLPESAVRSTRAGGTGEGPLFYLEGATEGTTQWKAELLQVVNWGGFEGAVKVPFNPGSTLVSGASGSGKSTLLDAYIALMMPSDVAFNGASNDAVSGRARSAGQRNLLSYLRGQTDVVPDANGRERPKLLRGDGEATWGAIAMTFVDDHGIRFTALRIYYVPARATVYGDVVSRFVTVEGPLDLAELAPLRDVQFQPKALKAAFDGLVTHDNYGSFATRLHTRLGIGANGDGSKALRLLARIQAGQQIRTVDDLYKEMVLERPGTYEAADRAIEHFDDLDTAYRAMLVEQEKADVLHPITAKYETLTAARDLIEQIDTFGLARPEESPVTLWSRYRERGLLETAVARTQAERRTVAGELTTALTAEQELDVALARARREHQESGGAELVGLGEQIAAAGVERETRRARRALLAEATRALPLPLDDEAAFAAAKSEAVTFLASADEQARDLRDRREALVREEHPLLSRRGELQRDRDSLDGRASRIRGPLHQMRHQVAEAAGMSVDELPFLAELIDVRAGEQRWRTAIETVLGASACTLLVPKDRLAAFSRAIDGVRLGGRLSFEGVPVGLSETGPADAGTVAGKLDFKDSPFSGWVRRHLAEASRNARCVETAADLDGEGYRVTAAGQTRRGSRGTHGRSGGSDVIGFSNEAALAEIEAELEGIERQLADIDRQRRTIDDEAAGVDSRRRAGEAVAAVSWAEIDVAAAERHVADLERQRADILSASDVLQALQQRIDRLGQELEAAREQRFALKRRGDDLERRWAELVEQQDVVSAAIERLEASQAAALDDGQRAALDEFFAEAVGPGDPDDLAAFPQNLARLNARLADKLRAARDDVAAAEADLVGIFAAYKRRFEDPNLGTAVASYPDYAFILEQIVATGLNRQKDAWRQKLMQWSGEDLVPLAGAMESCVQEIEERLEPINDILRNLPFGATADRLRIRLRRTTPEAVTDFRRSLRELASGATRDLADEQLEKRFAALQDFMVRIRRRQDPRSHPERSDRDGLLDVRRHVFVTAERVGPDGEVLSTHSSLGDKSGGESQELIAFIVGAALRFRLGDELRARPRFATVVIDEGFIKSDSEFAGRAVEAWKGLGFQLIVGAPPDKVSALEPHMDDLLLVTKNTRKNYSYVSAVSDARDLELRLMADGLPLPQ</sequence>
<dbReference type="Pfam" id="PF13558">
    <property type="entry name" value="SbcC_Walker_B"/>
    <property type="match status" value="1"/>
</dbReference>
<proteinExistence type="predicted"/>
<protein>
    <submittedName>
        <fullName evidence="5">ATP-binding protein</fullName>
    </submittedName>
</protein>
<evidence type="ECO:0000256" key="1">
    <source>
        <dbReference type="ARBA" id="ARBA00022763"/>
    </source>
</evidence>
<accession>A0ABW8APP6</accession>
<dbReference type="Proteomes" id="UP001612915">
    <property type="component" value="Unassembled WGS sequence"/>
</dbReference>
<dbReference type="GO" id="GO:0005524">
    <property type="term" value="F:ATP binding"/>
    <property type="evidence" value="ECO:0007669"/>
    <property type="project" value="UniProtKB-KW"/>
</dbReference>
<evidence type="ECO:0000313" key="6">
    <source>
        <dbReference type="Proteomes" id="UP001612915"/>
    </source>
</evidence>